<protein>
    <submittedName>
        <fullName evidence="2">Uncharacterized protein</fullName>
    </submittedName>
</protein>
<gene>
    <name evidence="2" type="ORF">J5474_05720</name>
</gene>
<dbReference type="EMBL" id="JAGISH010000002">
    <property type="protein sequence ID" value="MBP0481990.1"/>
    <property type="molecule type" value="Genomic_DNA"/>
</dbReference>
<dbReference type="AlphaFoldDB" id="A0A940MHS9"/>
<proteinExistence type="predicted"/>
<name>A0A940MHS9_9RHOB</name>
<sequence length="85" mass="9512">MRDERLIETMVRTLALACAVIAARIVDCNSRRPQSALGYQTPADYARVPPRTVPVPSLCPAPRGSLPRRPHSLYERSGFHRRGQT</sequence>
<organism evidence="2 3">
    <name type="scientific">Sagittula salina</name>
    <dbReference type="NCBI Taxonomy" id="2820268"/>
    <lineage>
        <taxon>Bacteria</taxon>
        <taxon>Pseudomonadati</taxon>
        <taxon>Pseudomonadota</taxon>
        <taxon>Alphaproteobacteria</taxon>
        <taxon>Rhodobacterales</taxon>
        <taxon>Roseobacteraceae</taxon>
        <taxon>Sagittula</taxon>
    </lineage>
</organism>
<evidence type="ECO:0000256" key="1">
    <source>
        <dbReference type="SAM" id="MobiDB-lite"/>
    </source>
</evidence>
<dbReference type="Proteomes" id="UP000675940">
    <property type="component" value="Unassembled WGS sequence"/>
</dbReference>
<comment type="caution">
    <text evidence="2">The sequence shown here is derived from an EMBL/GenBank/DDBJ whole genome shotgun (WGS) entry which is preliminary data.</text>
</comment>
<reference evidence="2" key="1">
    <citation type="submission" date="2021-03" db="EMBL/GenBank/DDBJ databases">
        <title>Sagittula salina sp. nov. strain M10.9X isolated from the marine waste.</title>
        <authorList>
            <person name="Satari L."/>
            <person name="Molina-Menor E."/>
            <person name="Vidal-Verdu A."/>
            <person name="Pascual J."/>
            <person name="Pereto J."/>
            <person name="Porcar M."/>
        </authorList>
    </citation>
    <scope>NUCLEOTIDE SEQUENCE</scope>
    <source>
        <strain evidence="2">M10.9X</strain>
    </source>
</reference>
<accession>A0A940MHS9</accession>
<feature type="region of interest" description="Disordered" evidence="1">
    <location>
        <begin position="58"/>
        <end position="85"/>
    </location>
</feature>
<evidence type="ECO:0000313" key="3">
    <source>
        <dbReference type="Proteomes" id="UP000675940"/>
    </source>
</evidence>
<evidence type="ECO:0000313" key="2">
    <source>
        <dbReference type="EMBL" id="MBP0481990.1"/>
    </source>
</evidence>
<keyword evidence="3" id="KW-1185">Reference proteome</keyword>